<comment type="similarity">
    <text evidence="3">Belongs to the kizuna family.</text>
</comment>
<keyword evidence="7" id="KW-0966">Cell projection</keyword>
<dbReference type="InterPro" id="IPR026742">
    <property type="entry name" value="Centrosomal_kizuma"/>
</dbReference>
<keyword evidence="5" id="KW-0963">Cytoplasm</keyword>
<keyword evidence="12" id="KW-1185">Reference proteome</keyword>
<comment type="function">
    <text evidence="8">Centrosomal protein required for establishing a robust mitotic centrosome architecture that can endure the forces that converge on the centrosomes during spindle formation. Required for stabilizing the expanded pericentriolar material around the centriole.</text>
</comment>
<evidence type="ECO:0000256" key="8">
    <source>
        <dbReference type="ARBA" id="ARBA00024919"/>
    </source>
</evidence>
<dbReference type="AlphaFoldDB" id="A0A8D2MG91"/>
<dbReference type="PANTHER" id="PTHR16299:SF2">
    <property type="entry name" value="CENTROSOMAL PROTEIN KIZUNA"/>
    <property type="match status" value="1"/>
</dbReference>
<organism evidence="11 12">
    <name type="scientific">Zonotrichia albicollis</name>
    <name type="common">White-throated sparrow</name>
    <name type="synonym">Fringilla albicollis</name>
    <dbReference type="NCBI Taxonomy" id="44394"/>
    <lineage>
        <taxon>Eukaryota</taxon>
        <taxon>Metazoa</taxon>
        <taxon>Chordata</taxon>
        <taxon>Craniata</taxon>
        <taxon>Vertebrata</taxon>
        <taxon>Euteleostomi</taxon>
        <taxon>Archelosauria</taxon>
        <taxon>Archosauria</taxon>
        <taxon>Dinosauria</taxon>
        <taxon>Saurischia</taxon>
        <taxon>Theropoda</taxon>
        <taxon>Coelurosauria</taxon>
        <taxon>Aves</taxon>
        <taxon>Neognathae</taxon>
        <taxon>Neoaves</taxon>
        <taxon>Telluraves</taxon>
        <taxon>Australaves</taxon>
        <taxon>Passeriformes</taxon>
        <taxon>Passerellidae</taxon>
        <taxon>Zonotrichia</taxon>
    </lineage>
</organism>
<feature type="compositionally biased region" description="Basic and acidic residues" evidence="10">
    <location>
        <begin position="470"/>
        <end position="479"/>
    </location>
</feature>
<reference evidence="11" key="2">
    <citation type="submission" date="2025-09" db="UniProtKB">
        <authorList>
            <consortium name="Ensembl"/>
        </authorList>
    </citation>
    <scope>IDENTIFICATION</scope>
</reference>
<dbReference type="Ensembl" id="ENSZALT00000011541.1">
    <property type="protein sequence ID" value="ENSZALP00000008185.1"/>
    <property type="gene ID" value="ENSZALG00000007139.1"/>
</dbReference>
<accession>A0A8D2MG91</accession>
<evidence type="ECO:0000256" key="10">
    <source>
        <dbReference type="SAM" id="MobiDB-lite"/>
    </source>
</evidence>
<feature type="region of interest" description="Disordered" evidence="10">
    <location>
        <begin position="430"/>
        <end position="498"/>
    </location>
</feature>
<reference evidence="11" key="1">
    <citation type="submission" date="2025-08" db="UniProtKB">
        <authorList>
            <consortium name="Ensembl"/>
        </authorList>
    </citation>
    <scope>IDENTIFICATION</scope>
</reference>
<evidence type="ECO:0000256" key="5">
    <source>
        <dbReference type="ARBA" id="ARBA00022490"/>
    </source>
</evidence>
<evidence type="ECO:0000256" key="2">
    <source>
        <dbReference type="ARBA" id="ARBA00004300"/>
    </source>
</evidence>
<evidence type="ECO:0000256" key="4">
    <source>
        <dbReference type="ARBA" id="ARBA00013872"/>
    </source>
</evidence>
<evidence type="ECO:0000256" key="1">
    <source>
        <dbReference type="ARBA" id="ARBA00004120"/>
    </source>
</evidence>
<evidence type="ECO:0000256" key="7">
    <source>
        <dbReference type="ARBA" id="ARBA00023273"/>
    </source>
</evidence>
<evidence type="ECO:0000256" key="6">
    <source>
        <dbReference type="ARBA" id="ARBA00023212"/>
    </source>
</evidence>
<sequence>RGRSCRGTWKQCQHGSSWPCAGTRPCAGNSCSWRLTWKPQAGRASGRWKYLPIRLDHGCLLLLCRNLLERYGREIKNLLSLREGSLSAGGGKEAGPSKQVLQAGGQVGIGTNAAVPGELGYPAAALQGCPTSAAPAPGGLGSEQEPPLRSPSPDGLSVSPETGSAAGEGEEGAAGHGDLAASEEGSEQLSSASGAKAAPPRAGSVPGAEPILSSWWAHREGSSAKLPVPAGAEEEARPSIPSLQQKQGRDAQAPEGSLLPPLNPPAAQEEPLDSSAPHRSGGMRAELQELCQALQLLEGLVERMSPRHRALYQGQPSGTVELPSACAGPSGLAQGDLEVMEAVVLRQLQAVSQSMQSGSLPLENTNEAVGRAGQEEHTRDTDTVRTLLSHHGLFLKQHQVQLPEQVAEMFEQLLASGEEEQERQTVLREALPGERGDEPPVQSDESSLGLPSIPTNGGEGKQGELAWQERGGDHSHDSPEGSDSLGTHLESSSLSNGSAPLFFRTELRKETVPAIKSKAFWGESDDSSSELEAALRPQTHSTDSDDFDDFYD</sequence>
<protein>
    <recommendedName>
        <fullName evidence="4">Centrosomal protein kizuna</fullName>
    </recommendedName>
    <alternativeName>
        <fullName evidence="9">Polo-like kinase 1 substrate 1</fullName>
    </alternativeName>
</protein>
<evidence type="ECO:0000313" key="11">
    <source>
        <dbReference type="Ensembl" id="ENSZALP00000008185.1"/>
    </source>
</evidence>
<feature type="compositionally biased region" description="Polar residues" evidence="10">
    <location>
        <begin position="489"/>
        <end position="498"/>
    </location>
</feature>
<feature type="region of interest" description="Disordered" evidence="10">
    <location>
        <begin position="518"/>
        <end position="552"/>
    </location>
</feature>
<evidence type="ECO:0000256" key="3">
    <source>
        <dbReference type="ARBA" id="ARBA00010767"/>
    </source>
</evidence>
<dbReference type="GO" id="GO:0005813">
    <property type="term" value="C:centrosome"/>
    <property type="evidence" value="ECO:0007669"/>
    <property type="project" value="UniProtKB-SubCell"/>
</dbReference>
<gene>
    <name evidence="11" type="primary">KIZ</name>
</gene>
<dbReference type="PANTHER" id="PTHR16299">
    <property type="entry name" value="CENTROSOMAL PROTEIN KIZUNA"/>
    <property type="match status" value="1"/>
</dbReference>
<evidence type="ECO:0000313" key="12">
    <source>
        <dbReference type="Proteomes" id="UP000694413"/>
    </source>
</evidence>
<feature type="region of interest" description="Disordered" evidence="10">
    <location>
        <begin position="132"/>
        <end position="281"/>
    </location>
</feature>
<proteinExistence type="inferred from homology"/>
<keyword evidence="6" id="KW-0206">Cytoskeleton</keyword>
<evidence type="ECO:0000256" key="9">
    <source>
        <dbReference type="ARBA" id="ARBA00031153"/>
    </source>
</evidence>
<name>A0A8D2MG91_ZONAL</name>
<dbReference type="Proteomes" id="UP000694413">
    <property type="component" value="Unassembled WGS sequence"/>
</dbReference>
<comment type="subcellular location">
    <subcellularLocation>
        <location evidence="1">Cytoplasm</location>
        <location evidence="1">Cytoskeleton</location>
        <location evidence="1">Cilium basal body</location>
    </subcellularLocation>
    <subcellularLocation>
        <location evidence="2">Cytoplasm</location>
        <location evidence="2">Cytoskeleton</location>
        <location evidence="2">Microtubule organizing center</location>
        <location evidence="2">Centrosome</location>
    </subcellularLocation>
</comment>
<dbReference type="GO" id="GO:0007051">
    <property type="term" value="P:spindle organization"/>
    <property type="evidence" value="ECO:0007669"/>
    <property type="project" value="InterPro"/>
</dbReference>